<evidence type="ECO:0000256" key="3">
    <source>
        <dbReference type="ARBA" id="ARBA00022960"/>
    </source>
</evidence>
<reference evidence="9" key="1">
    <citation type="submission" date="2013-03" db="EMBL/GenBank/DDBJ databases">
        <title>Draft genome sequence of the hydrogen-ethanol-producing anaerobic alkalithermophilic Caloramator celere.</title>
        <authorList>
            <person name="Ciranna A."/>
            <person name="Larjo A."/>
            <person name="Kivisto A."/>
            <person name="Santala V."/>
            <person name="Roos C."/>
            <person name="Karp M."/>
        </authorList>
    </citation>
    <scope>NUCLEOTIDE SEQUENCE [LARGE SCALE GENOMIC DNA]</scope>
    <source>
        <strain evidence="9">DSM 8682</strain>
    </source>
</reference>
<dbReference type="Gene3D" id="2.40.440.10">
    <property type="entry name" value="L,D-transpeptidase catalytic domain-like"/>
    <property type="match status" value="1"/>
</dbReference>
<evidence type="ECO:0000313" key="10">
    <source>
        <dbReference type="Proteomes" id="UP000014923"/>
    </source>
</evidence>
<dbReference type="Proteomes" id="UP000014923">
    <property type="component" value="Unassembled WGS sequence"/>
</dbReference>
<feature type="domain" description="L,D-TPase catalytic" evidence="8">
    <location>
        <begin position="49"/>
        <end position="170"/>
    </location>
</feature>
<dbReference type="GO" id="GO:0016740">
    <property type="term" value="F:transferase activity"/>
    <property type="evidence" value="ECO:0007669"/>
    <property type="project" value="UniProtKB-KW"/>
</dbReference>
<sequence length="170" mass="19363">MKKFKKIFGLIVVLFLLKSSLALAEVSNQANNIVLPEIASGKIKSKTDYIVVVDTKTQNTLIYKKENNQWNLAKTLVCSTGVKGKSTPKGIFTITARGPWFYSKKYKQGGVYWIRFKGKYLFHSLPMNTKRQIVDYTLGKPSSHGCVRLSVEDAKWMYENIPNKTTVYIK</sequence>
<keyword evidence="7" id="KW-0732">Signal</keyword>
<dbReference type="OrthoDB" id="177750at2"/>
<dbReference type="PANTHER" id="PTHR30582:SF2">
    <property type="entry name" value="L,D-TRANSPEPTIDASE YCIB-RELATED"/>
    <property type="match status" value="1"/>
</dbReference>
<dbReference type="CDD" id="cd16913">
    <property type="entry name" value="YkuD_like"/>
    <property type="match status" value="1"/>
</dbReference>
<dbReference type="InterPro" id="IPR038063">
    <property type="entry name" value="Transpep_catalytic_dom"/>
</dbReference>
<dbReference type="SUPFAM" id="SSF141523">
    <property type="entry name" value="L,D-transpeptidase catalytic domain-like"/>
    <property type="match status" value="1"/>
</dbReference>
<dbReference type="GO" id="GO:0071972">
    <property type="term" value="F:peptidoglycan L,D-transpeptidase activity"/>
    <property type="evidence" value="ECO:0007669"/>
    <property type="project" value="TreeGrafter"/>
</dbReference>
<keyword evidence="3 6" id="KW-0133">Cell shape</keyword>
<evidence type="ECO:0000256" key="5">
    <source>
        <dbReference type="ARBA" id="ARBA00023316"/>
    </source>
</evidence>
<evidence type="ECO:0000259" key="8">
    <source>
        <dbReference type="PROSITE" id="PS52029"/>
    </source>
</evidence>
<dbReference type="InterPro" id="IPR050979">
    <property type="entry name" value="LD-transpeptidase"/>
</dbReference>
<evidence type="ECO:0000313" key="9">
    <source>
        <dbReference type="EMBL" id="CDF59233.1"/>
    </source>
</evidence>
<keyword evidence="2" id="KW-0808">Transferase</keyword>
<evidence type="ECO:0000256" key="6">
    <source>
        <dbReference type="PROSITE-ProRule" id="PRU01373"/>
    </source>
</evidence>
<keyword evidence="4 6" id="KW-0573">Peptidoglycan synthesis</keyword>
<keyword evidence="10" id="KW-1185">Reference proteome</keyword>
<evidence type="ECO:0000256" key="1">
    <source>
        <dbReference type="ARBA" id="ARBA00004752"/>
    </source>
</evidence>
<dbReference type="GO" id="GO:0005576">
    <property type="term" value="C:extracellular region"/>
    <property type="evidence" value="ECO:0007669"/>
    <property type="project" value="TreeGrafter"/>
</dbReference>
<dbReference type="GO" id="GO:0071555">
    <property type="term" value="P:cell wall organization"/>
    <property type="evidence" value="ECO:0007669"/>
    <property type="project" value="UniProtKB-UniRule"/>
</dbReference>
<gene>
    <name evidence="9" type="ORF">TCEL_02301</name>
</gene>
<dbReference type="PANTHER" id="PTHR30582">
    <property type="entry name" value="L,D-TRANSPEPTIDASE"/>
    <property type="match status" value="1"/>
</dbReference>
<feature type="active site" description="Nucleophile" evidence="6">
    <location>
        <position position="146"/>
    </location>
</feature>
<feature type="active site" description="Proton donor/acceptor" evidence="6">
    <location>
        <position position="123"/>
    </location>
</feature>
<evidence type="ECO:0000256" key="2">
    <source>
        <dbReference type="ARBA" id="ARBA00022679"/>
    </source>
</evidence>
<dbReference type="InterPro" id="IPR005490">
    <property type="entry name" value="LD_TPept_cat_dom"/>
</dbReference>
<dbReference type="UniPathway" id="UPA00219"/>
<organism evidence="9 10">
    <name type="scientific">Thermobrachium celere DSM 8682</name>
    <dbReference type="NCBI Taxonomy" id="941824"/>
    <lineage>
        <taxon>Bacteria</taxon>
        <taxon>Bacillati</taxon>
        <taxon>Bacillota</taxon>
        <taxon>Clostridia</taxon>
        <taxon>Eubacteriales</taxon>
        <taxon>Clostridiaceae</taxon>
        <taxon>Thermobrachium</taxon>
    </lineage>
</organism>
<dbReference type="eggNOG" id="COG1376">
    <property type="taxonomic scope" value="Bacteria"/>
</dbReference>
<evidence type="ECO:0000256" key="4">
    <source>
        <dbReference type="ARBA" id="ARBA00022984"/>
    </source>
</evidence>
<feature type="chain" id="PRO_5004443584" evidence="7">
    <location>
        <begin position="25"/>
        <end position="170"/>
    </location>
</feature>
<dbReference type="GO" id="GO:0018104">
    <property type="term" value="P:peptidoglycan-protein cross-linking"/>
    <property type="evidence" value="ECO:0007669"/>
    <property type="project" value="TreeGrafter"/>
</dbReference>
<dbReference type="RefSeq" id="WP_018666500.1">
    <property type="nucleotide sequence ID" value="NZ_HF952039.1"/>
</dbReference>
<dbReference type="AlphaFoldDB" id="R7RUT0"/>
<protein>
    <submittedName>
        <fullName evidence="9">ErfK/YbiS/YcfS/YnhG family protein</fullName>
    </submittedName>
</protein>
<comment type="pathway">
    <text evidence="1 6">Cell wall biogenesis; peptidoglycan biosynthesis.</text>
</comment>
<dbReference type="GO" id="GO:0008360">
    <property type="term" value="P:regulation of cell shape"/>
    <property type="evidence" value="ECO:0007669"/>
    <property type="project" value="UniProtKB-UniRule"/>
</dbReference>
<dbReference type="PROSITE" id="PS52029">
    <property type="entry name" value="LD_TPASE"/>
    <property type="match status" value="1"/>
</dbReference>
<dbReference type="Pfam" id="PF03734">
    <property type="entry name" value="YkuD"/>
    <property type="match status" value="1"/>
</dbReference>
<accession>R7RUT0</accession>
<proteinExistence type="predicted"/>
<comment type="caution">
    <text evidence="9">The sequence shown here is derived from an EMBL/GenBank/DDBJ whole genome shotgun (WGS) entry which is preliminary data.</text>
</comment>
<keyword evidence="5 6" id="KW-0961">Cell wall biogenesis/degradation</keyword>
<evidence type="ECO:0000256" key="7">
    <source>
        <dbReference type="SAM" id="SignalP"/>
    </source>
</evidence>
<dbReference type="HOGENOM" id="CLU_089260_1_0_9"/>
<dbReference type="EMBL" id="CAVN010000149">
    <property type="protein sequence ID" value="CDF59233.1"/>
    <property type="molecule type" value="Genomic_DNA"/>
</dbReference>
<name>R7RUT0_9CLOT</name>
<feature type="signal peptide" evidence="7">
    <location>
        <begin position="1"/>
        <end position="24"/>
    </location>
</feature>